<dbReference type="OMA" id="CIGMPRP"/>
<evidence type="ECO:0000256" key="1">
    <source>
        <dbReference type="SAM" id="MobiDB-lite"/>
    </source>
</evidence>
<feature type="compositionally biased region" description="Polar residues" evidence="1">
    <location>
        <begin position="214"/>
        <end position="228"/>
    </location>
</feature>
<organism evidence="2 3">
    <name type="scientific">Armillaria ostoyae</name>
    <name type="common">Armillaria root rot fungus</name>
    <dbReference type="NCBI Taxonomy" id="47428"/>
    <lineage>
        <taxon>Eukaryota</taxon>
        <taxon>Fungi</taxon>
        <taxon>Dikarya</taxon>
        <taxon>Basidiomycota</taxon>
        <taxon>Agaricomycotina</taxon>
        <taxon>Agaricomycetes</taxon>
        <taxon>Agaricomycetidae</taxon>
        <taxon>Agaricales</taxon>
        <taxon>Marasmiineae</taxon>
        <taxon>Physalacriaceae</taxon>
        <taxon>Armillaria</taxon>
    </lineage>
</organism>
<sequence>MASKAIQRAGMTTPTARGLTSPKSILKRPPPLLLSPNPFPFAGSATVVVSPGLRSPHVHFPPSASLTSTFIAHSPNSYDRAAIIVSPNSLELPVRGDRVYSPTSGRFRSQDEASTSPLEDASFRVDVILDAPPKSKLRSVPRQLDVSQRSPTNLAKALKTYPRSPYPTATFKGHDVAGEDSDTVCIGMPRPQRSSTVCGVVTLGHGKKGRKEPQSQYPSTSRLSSPLAQEFTTDDVSTSLRQAFWQSVSLSDEQEHDVTSTPRVSERLNPTFVFATQDGHLWSPGIPRQDDHLTFSLTRTGEPGDDKALSRVKSPRPDDPFAAFPSFSSVLSSSGRNGVITYPPPVITVSEKRARALANGISDVKVMYR</sequence>
<keyword evidence="3" id="KW-1185">Reference proteome</keyword>
<dbReference type="Proteomes" id="UP000219338">
    <property type="component" value="Unassembled WGS sequence"/>
</dbReference>
<name>A0A284RY34_ARMOS</name>
<protein>
    <submittedName>
        <fullName evidence="2">Uncharacterized protein</fullName>
    </submittedName>
</protein>
<evidence type="ECO:0000313" key="2">
    <source>
        <dbReference type="EMBL" id="SJL13655.1"/>
    </source>
</evidence>
<feature type="region of interest" description="Disordered" evidence="1">
    <location>
        <begin position="1"/>
        <end position="29"/>
    </location>
</feature>
<accession>A0A284RY34</accession>
<reference evidence="3" key="1">
    <citation type="journal article" date="2017" name="Nat. Ecol. Evol.">
        <title>Genome expansion and lineage-specific genetic innovations in the forest pathogenic fungi Armillaria.</title>
        <authorList>
            <person name="Sipos G."/>
            <person name="Prasanna A.N."/>
            <person name="Walter M.C."/>
            <person name="O'Connor E."/>
            <person name="Balint B."/>
            <person name="Krizsan K."/>
            <person name="Kiss B."/>
            <person name="Hess J."/>
            <person name="Varga T."/>
            <person name="Slot J."/>
            <person name="Riley R."/>
            <person name="Boka B."/>
            <person name="Rigling D."/>
            <person name="Barry K."/>
            <person name="Lee J."/>
            <person name="Mihaltcheva S."/>
            <person name="LaButti K."/>
            <person name="Lipzen A."/>
            <person name="Waldron R."/>
            <person name="Moloney N.M."/>
            <person name="Sperisen C."/>
            <person name="Kredics L."/>
            <person name="Vagvoelgyi C."/>
            <person name="Patrignani A."/>
            <person name="Fitzpatrick D."/>
            <person name="Nagy I."/>
            <person name="Doyle S."/>
            <person name="Anderson J.B."/>
            <person name="Grigoriev I.V."/>
            <person name="Gueldener U."/>
            <person name="Muensterkoetter M."/>
            <person name="Nagy L.G."/>
        </authorList>
    </citation>
    <scope>NUCLEOTIDE SEQUENCE [LARGE SCALE GENOMIC DNA]</scope>
    <source>
        <strain evidence="3">C18/9</strain>
    </source>
</reference>
<feature type="region of interest" description="Disordered" evidence="1">
    <location>
        <begin position="204"/>
        <end position="228"/>
    </location>
</feature>
<proteinExistence type="predicted"/>
<dbReference type="EMBL" id="FUEG01000020">
    <property type="protein sequence ID" value="SJL13655.1"/>
    <property type="molecule type" value="Genomic_DNA"/>
</dbReference>
<dbReference type="OrthoDB" id="2911012at2759"/>
<gene>
    <name evidence="2" type="ORF">ARMOST_17102</name>
</gene>
<dbReference type="AlphaFoldDB" id="A0A284RY34"/>
<dbReference type="STRING" id="47428.A0A284RY34"/>
<evidence type="ECO:0000313" key="3">
    <source>
        <dbReference type="Proteomes" id="UP000219338"/>
    </source>
</evidence>